<accession>A0ABS7D8B2</accession>
<proteinExistence type="predicted"/>
<keyword evidence="2" id="KW-0808">Transferase</keyword>
<dbReference type="Proteomes" id="UP000812277">
    <property type="component" value="Unassembled WGS sequence"/>
</dbReference>
<dbReference type="InterPro" id="IPR002935">
    <property type="entry name" value="SAM_O-MeTrfase"/>
</dbReference>
<dbReference type="Pfam" id="PF01596">
    <property type="entry name" value="Methyltransf_3"/>
    <property type="match status" value="1"/>
</dbReference>
<evidence type="ECO:0000256" key="2">
    <source>
        <dbReference type="ARBA" id="ARBA00022679"/>
    </source>
</evidence>
<keyword evidence="1" id="KW-0489">Methyltransferase</keyword>
<keyword evidence="5" id="KW-1185">Reference proteome</keyword>
<dbReference type="InterPro" id="IPR050362">
    <property type="entry name" value="Cation-dep_OMT"/>
</dbReference>
<dbReference type="PROSITE" id="PS51682">
    <property type="entry name" value="SAM_OMT_I"/>
    <property type="match status" value="1"/>
</dbReference>
<protein>
    <submittedName>
        <fullName evidence="4">O-methyltransferase</fullName>
    </submittedName>
</protein>
<comment type="caution">
    <text evidence="4">The sequence shown here is derived from an EMBL/GenBank/DDBJ whole genome shotgun (WGS) entry which is preliminary data.</text>
</comment>
<evidence type="ECO:0000256" key="1">
    <source>
        <dbReference type="ARBA" id="ARBA00022603"/>
    </source>
</evidence>
<organism evidence="4 5">
    <name type="scientific">Paenibacillus oenotherae</name>
    <dbReference type="NCBI Taxonomy" id="1435645"/>
    <lineage>
        <taxon>Bacteria</taxon>
        <taxon>Bacillati</taxon>
        <taxon>Bacillota</taxon>
        <taxon>Bacilli</taxon>
        <taxon>Bacillales</taxon>
        <taxon>Paenibacillaceae</taxon>
        <taxon>Paenibacillus</taxon>
    </lineage>
</organism>
<gene>
    <name evidence="4" type="ORF">K0T92_15575</name>
</gene>
<sequence length="208" mass="22722">MTTEQYVEQLLGEDADLERVKKSISEHGMPEISVAPGYGRLLSMLVTMSGAKHVLEIGALGGYSGICLMRGLPEDGRLTSLEIKAQFADVAWTNLKAAGYGERVDYIIGDAKASLSILADKGRKFDFFFIDADKENYPVYLEWAIQLANPGAVIIGDNALLHGRTIDPAKNGPSVLAMRRFNELMLRDERLTGTLLPAYDGLTIATVK</sequence>
<reference evidence="4 5" key="1">
    <citation type="submission" date="2021-07" db="EMBL/GenBank/DDBJ databases">
        <title>Paenibacillus radiodurans sp. nov., isolated from the southeastern edge of Tengger Desert.</title>
        <authorList>
            <person name="Zhang G."/>
        </authorList>
    </citation>
    <scope>NUCLEOTIDE SEQUENCE [LARGE SCALE GENOMIC DNA]</scope>
    <source>
        <strain evidence="4 5">DT7-4</strain>
    </source>
</reference>
<dbReference type="SUPFAM" id="SSF53335">
    <property type="entry name" value="S-adenosyl-L-methionine-dependent methyltransferases"/>
    <property type="match status" value="1"/>
</dbReference>
<dbReference type="RefSeq" id="WP_219873405.1">
    <property type="nucleotide sequence ID" value="NZ_JAHZIJ010000011.1"/>
</dbReference>
<dbReference type="EMBL" id="JAHZIJ010000011">
    <property type="protein sequence ID" value="MBW7476163.1"/>
    <property type="molecule type" value="Genomic_DNA"/>
</dbReference>
<evidence type="ECO:0000256" key="3">
    <source>
        <dbReference type="ARBA" id="ARBA00022691"/>
    </source>
</evidence>
<name>A0ABS7D8B2_9BACL</name>
<dbReference type="InterPro" id="IPR029063">
    <property type="entry name" value="SAM-dependent_MTases_sf"/>
</dbReference>
<evidence type="ECO:0000313" key="5">
    <source>
        <dbReference type="Proteomes" id="UP000812277"/>
    </source>
</evidence>
<dbReference type="PANTHER" id="PTHR10509:SF14">
    <property type="entry name" value="CAFFEOYL-COA O-METHYLTRANSFERASE 3-RELATED"/>
    <property type="match status" value="1"/>
</dbReference>
<dbReference type="Gene3D" id="3.40.50.150">
    <property type="entry name" value="Vaccinia Virus protein VP39"/>
    <property type="match status" value="1"/>
</dbReference>
<evidence type="ECO:0000313" key="4">
    <source>
        <dbReference type="EMBL" id="MBW7476163.1"/>
    </source>
</evidence>
<keyword evidence="3" id="KW-0949">S-adenosyl-L-methionine</keyword>
<dbReference type="PANTHER" id="PTHR10509">
    <property type="entry name" value="O-METHYLTRANSFERASE-RELATED"/>
    <property type="match status" value="1"/>
</dbReference>